<dbReference type="SUPFAM" id="SSF57802">
    <property type="entry name" value="Rubredoxin-like"/>
    <property type="match status" value="1"/>
</dbReference>
<sequence>MAATSMGAGVGVPSLTNNNRGPILLHSTGGLRSSADKLALKSAFFNGASALLFPLPLMQHRISMRAATKGAYICRDCGYIYSDRKPFDKLSDDYRCPVCSAPKRRFKPYDIPVASNANQLDVRKARKAQLKGDDAIGSALPIGIAVGVAALVGVFLYLNTGLKDFHLLATHSNAKPGICQQRYKVKDVNMDIQVVSS</sequence>
<dbReference type="PANTHER" id="PTHR48136">
    <property type="entry name" value="RUBREDOXIN-LIKE SUPERFAMILY PROTEIN"/>
    <property type="match status" value="1"/>
</dbReference>
<evidence type="ECO:0000313" key="8">
    <source>
        <dbReference type="Proteomes" id="UP000886520"/>
    </source>
</evidence>
<evidence type="ECO:0000256" key="4">
    <source>
        <dbReference type="ARBA" id="ARBA00023004"/>
    </source>
</evidence>
<accession>A0A9D4U0Z7</accession>
<dbReference type="PANTHER" id="PTHR48136:SF1">
    <property type="entry name" value="RUBREDOXIN-LIKE SUPERFAMILY PROTEIN"/>
    <property type="match status" value="1"/>
</dbReference>
<dbReference type="PROSITE" id="PS50903">
    <property type="entry name" value="RUBREDOXIN_LIKE"/>
    <property type="match status" value="1"/>
</dbReference>
<evidence type="ECO:0000256" key="5">
    <source>
        <dbReference type="SAM" id="Phobius"/>
    </source>
</evidence>
<protein>
    <recommendedName>
        <fullName evidence="6">Rubredoxin-like domain-containing protein</fullName>
    </recommendedName>
</protein>
<gene>
    <name evidence="7" type="ORF">GOP47_0025813</name>
</gene>
<reference evidence="7" key="1">
    <citation type="submission" date="2021-01" db="EMBL/GenBank/DDBJ databases">
        <title>Adiantum capillus-veneris genome.</title>
        <authorList>
            <person name="Fang Y."/>
            <person name="Liao Q."/>
        </authorList>
    </citation>
    <scope>NUCLEOTIDE SEQUENCE</scope>
    <source>
        <strain evidence="7">H3</strain>
        <tissue evidence="7">Leaf</tissue>
    </source>
</reference>
<dbReference type="CDD" id="cd00730">
    <property type="entry name" value="rubredoxin"/>
    <property type="match status" value="1"/>
</dbReference>
<keyword evidence="1" id="KW-0813">Transport</keyword>
<dbReference type="Gene3D" id="2.20.28.10">
    <property type="match status" value="1"/>
</dbReference>
<proteinExistence type="predicted"/>
<keyword evidence="8" id="KW-1185">Reference proteome</keyword>
<evidence type="ECO:0000313" key="7">
    <source>
        <dbReference type="EMBL" id="KAI5059494.1"/>
    </source>
</evidence>
<name>A0A9D4U0Z7_ADICA</name>
<organism evidence="7 8">
    <name type="scientific">Adiantum capillus-veneris</name>
    <name type="common">Maidenhair fern</name>
    <dbReference type="NCBI Taxonomy" id="13818"/>
    <lineage>
        <taxon>Eukaryota</taxon>
        <taxon>Viridiplantae</taxon>
        <taxon>Streptophyta</taxon>
        <taxon>Embryophyta</taxon>
        <taxon>Tracheophyta</taxon>
        <taxon>Polypodiopsida</taxon>
        <taxon>Polypodiidae</taxon>
        <taxon>Polypodiales</taxon>
        <taxon>Pteridineae</taxon>
        <taxon>Pteridaceae</taxon>
        <taxon>Vittarioideae</taxon>
        <taxon>Adiantum</taxon>
    </lineage>
</organism>
<evidence type="ECO:0000259" key="6">
    <source>
        <dbReference type="PROSITE" id="PS50903"/>
    </source>
</evidence>
<keyword evidence="5" id="KW-0812">Transmembrane</keyword>
<evidence type="ECO:0000256" key="3">
    <source>
        <dbReference type="ARBA" id="ARBA00022982"/>
    </source>
</evidence>
<feature type="domain" description="Rubredoxin-like" evidence="6">
    <location>
        <begin position="69"/>
        <end position="109"/>
    </location>
</feature>
<evidence type="ECO:0000256" key="2">
    <source>
        <dbReference type="ARBA" id="ARBA00022723"/>
    </source>
</evidence>
<feature type="transmembrane region" description="Helical" evidence="5">
    <location>
        <begin position="135"/>
        <end position="158"/>
    </location>
</feature>
<dbReference type="InterPro" id="IPR024934">
    <property type="entry name" value="Rubredoxin-like_dom"/>
</dbReference>
<dbReference type="OrthoDB" id="408899at2759"/>
<comment type="caution">
    <text evidence="7">The sequence shown here is derived from an EMBL/GenBank/DDBJ whole genome shotgun (WGS) entry which is preliminary data.</text>
</comment>
<dbReference type="Proteomes" id="UP000886520">
    <property type="component" value="Chromosome 25"/>
</dbReference>
<evidence type="ECO:0000256" key="1">
    <source>
        <dbReference type="ARBA" id="ARBA00022448"/>
    </source>
</evidence>
<dbReference type="AlphaFoldDB" id="A0A9D4U0Z7"/>
<dbReference type="EMBL" id="JABFUD020000025">
    <property type="protein sequence ID" value="KAI5059494.1"/>
    <property type="molecule type" value="Genomic_DNA"/>
</dbReference>
<keyword evidence="4" id="KW-0408">Iron</keyword>
<keyword evidence="2" id="KW-0479">Metal-binding</keyword>
<dbReference type="InterPro" id="IPR024935">
    <property type="entry name" value="Rubredoxin_dom"/>
</dbReference>
<keyword evidence="5" id="KW-1133">Transmembrane helix</keyword>
<keyword evidence="5" id="KW-0472">Membrane</keyword>
<dbReference type="GO" id="GO:0005506">
    <property type="term" value="F:iron ion binding"/>
    <property type="evidence" value="ECO:0007669"/>
    <property type="project" value="InterPro"/>
</dbReference>
<keyword evidence="3" id="KW-0249">Electron transport</keyword>